<dbReference type="AlphaFoldDB" id="A0A135HNJ2"/>
<protein>
    <recommendedName>
        <fullName evidence="2">DUF1468 domain-containing protein</fullName>
    </recommendedName>
</protein>
<evidence type="ECO:0000259" key="2">
    <source>
        <dbReference type="Pfam" id="PF07331"/>
    </source>
</evidence>
<organism evidence="3 4">
    <name type="scientific">Paramesorhizobium deserti</name>
    <dbReference type="NCBI Taxonomy" id="1494590"/>
    <lineage>
        <taxon>Bacteria</taxon>
        <taxon>Pseudomonadati</taxon>
        <taxon>Pseudomonadota</taxon>
        <taxon>Alphaproteobacteria</taxon>
        <taxon>Hyphomicrobiales</taxon>
        <taxon>Phyllobacteriaceae</taxon>
        <taxon>Paramesorhizobium</taxon>
    </lineage>
</organism>
<name>A0A135HNJ2_9HYPH</name>
<proteinExistence type="predicted"/>
<keyword evidence="4" id="KW-1185">Reference proteome</keyword>
<dbReference type="OrthoDB" id="6174504at2"/>
<dbReference type="EMBL" id="LNTU01000041">
    <property type="protein sequence ID" value="KXF74706.1"/>
    <property type="molecule type" value="Genomic_DNA"/>
</dbReference>
<keyword evidence="1" id="KW-0472">Membrane</keyword>
<dbReference type="RefSeq" id="WP_068885278.1">
    <property type="nucleotide sequence ID" value="NZ_LNTU01000041.1"/>
</dbReference>
<dbReference type="Pfam" id="PF07331">
    <property type="entry name" value="TctB"/>
    <property type="match status" value="1"/>
</dbReference>
<feature type="transmembrane region" description="Helical" evidence="1">
    <location>
        <begin position="124"/>
        <end position="145"/>
    </location>
</feature>
<comment type="caution">
    <text evidence="3">The sequence shown here is derived from an EMBL/GenBank/DDBJ whole genome shotgun (WGS) entry which is preliminary data.</text>
</comment>
<feature type="domain" description="DUF1468" evidence="2">
    <location>
        <begin position="7"/>
        <end position="148"/>
    </location>
</feature>
<dbReference type="STRING" id="1494590.ATN84_22690"/>
<evidence type="ECO:0000256" key="1">
    <source>
        <dbReference type="SAM" id="Phobius"/>
    </source>
</evidence>
<gene>
    <name evidence="3" type="ORF">ATN84_22690</name>
</gene>
<sequence>MKVHDLIVGMVFMLLGIFVAAYSRTFAAPRNLSYGPGFFPLLVGTGLSLVGLAIVWQGLRNHKTSPIVVPPDWTKSARFALRFWIIPGVIVFYIAFVDLLGFLITATLILTSVIAASGAPKTKALIVGFLVAAVMNIGFASILHVPLPWGPLTSISGWLIW</sequence>
<feature type="transmembrane region" description="Helical" evidence="1">
    <location>
        <begin position="6"/>
        <end position="26"/>
    </location>
</feature>
<keyword evidence="1" id="KW-0812">Transmembrane</keyword>
<evidence type="ECO:0000313" key="3">
    <source>
        <dbReference type="EMBL" id="KXF74706.1"/>
    </source>
</evidence>
<evidence type="ECO:0000313" key="4">
    <source>
        <dbReference type="Proteomes" id="UP000070107"/>
    </source>
</evidence>
<dbReference type="InterPro" id="IPR009936">
    <property type="entry name" value="DUF1468"/>
</dbReference>
<feature type="transmembrane region" description="Helical" evidence="1">
    <location>
        <begin position="79"/>
        <end position="112"/>
    </location>
</feature>
<feature type="transmembrane region" description="Helical" evidence="1">
    <location>
        <begin position="38"/>
        <end position="59"/>
    </location>
</feature>
<keyword evidence="1" id="KW-1133">Transmembrane helix</keyword>
<dbReference type="Proteomes" id="UP000070107">
    <property type="component" value="Unassembled WGS sequence"/>
</dbReference>
<reference evidence="3 4" key="1">
    <citation type="submission" date="2015-11" db="EMBL/GenBank/DDBJ databases">
        <title>Draft genome sequence of Paramesorhizobium deserti A-3-E, a strain highly resistant to diverse beta-lactam antibiotics.</title>
        <authorList>
            <person name="Lv R."/>
            <person name="Yang X."/>
            <person name="Fang N."/>
            <person name="Guo J."/>
            <person name="Luo X."/>
            <person name="Peng F."/>
            <person name="Yang R."/>
            <person name="Cui Y."/>
            <person name="Fang C."/>
            <person name="Song Y."/>
        </authorList>
    </citation>
    <scope>NUCLEOTIDE SEQUENCE [LARGE SCALE GENOMIC DNA]</scope>
    <source>
        <strain evidence="3 4">A-3-E</strain>
    </source>
</reference>
<accession>A0A135HNJ2</accession>